<dbReference type="Proteomes" id="UP001283361">
    <property type="component" value="Unassembled WGS sequence"/>
</dbReference>
<reference evidence="1" key="1">
    <citation type="journal article" date="2023" name="G3 (Bethesda)">
        <title>A reference genome for the long-term kleptoplast-retaining sea slug Elysia crispata morphotype clarki.</title>
        <authorList>
            <person name="Eastman K.E."/>
            <person name="Pendleton A.L."/>
            <person name="Shaikh M.A."/>
            <person name="Suttiyut T."/>
            <person name="Ogas R."/>
            <person name="Tomko P."/>
            <person name="Gavelis G."/>
            <person name="Widhalm J.R."/>
            <person name="Wisecaver J.H."/>
        </authorList>
    </citation>
    <scope>NUCLEOTIDE SEQUENCE</scope>
    <source>
        <strain evidence="1">ECLA1</strain>
    </source>
</reference>
<keyword evidence="2" id="KW-1185">Reference proteome</keyword>
<dbReference type="SUPFAM" id="SSF53474">
    <property type="entry name" value="alpha/beta-Hydrolases"/>
    <property type="match status" value="1"/>
</dbReference>
<proteinExistence type="predicted"/>
<evidence type="ECO:0000313" key="2">
    <source>
        <dbReference type="Proteomes" id="UP001283361"/>
    </source>
</evidence>
<name>A0AAE1ALJ5_9GAST</name>
<comment type="caution">
    <text evidence="1">The sequence shown here is derived from an EMBL/GenBank/DDBJ whole genome shotgun (WGS) entry which is preliminary data.</text>
</comment>
<evidence type="ECO:0000313" key="1">
    <source>
        <dbReference type="EMBL" id="KAK3789396.1"/>
    </source>
</evidence>
<dbReference type="PANTHER" id="PTHR20908:SF1">
    <property type="entry name" value="LD15586P"/>
    <property type="match status" value="1"/>
</dbReference>
<dbReference type="GO" id="GO:0017171">
    <property type="term" value="F:serine hydrolase activity"/>
    <property type="evidence" value="ECO:0007669"/>
    <property type="project" value="TreeGrafter"/>
</dbReference>
<dbReference type="AlphaFoldDB" id="A0AAE1ALJ5"/>
<sequence length="343" mass="39763">MALLFGLTKHQFEHLAVRLFSSQALLSSNRLSTEALIEAKHHKPMADSIPKLRLSRVSDRCHLIRAPEHESWSWSVDPTKVLVVMLTWLGAKDRHILRYSHLYTKQGLDVLIVKSEAKDFIWPRNSVALAEQIYNVLENQMQEYNHFISHSMSVGSYNWTVAQMFLKRKENAEHILGKFRGQIYDSVVAGAGKGGILEESPVEGQPQVHALDRMVHGIVVARKFGPKMQWMIESLSKAYFSVTKHSTVRFYEKTLKFFREEPLQVPTLFLTSRDDPMCDASVLERLVDIWKEKRHLKVSIKVWESSPHAQHYIHHKEEYESLHQELFEEIFMGMKTTTVKSNL</sequence>
<organism evidence="1 2">
    <name type="scientific">Elysia crispata</name>
    <name type="common">lettuce slug</name>
    <dbReference type="NCBI Taxonomy" id="231223"/>
    <lineage>
        <taxon>Eukaryota</taxon>
        <taxon>Metazoa</taxon>
        <taxon>Spiralia</taxon>
        <taxon>Lophotrochozoa</taxon>
        <taxon>Mollusca</taxon>
        <taxon>Gastropoda</taxon>
        <taxon>Heterobranchia</taxon>
        <taxon>Euthyneura</taxon>
        <taxon>Panpulmonata</taxon>
        <taxon>Sacoglossa</taxon>
        <taxon>Placobranchoidea</taxon>
        <taxon>Plakobranchidae</taxon>
        <taxon>Elysia</taxon>
    </lineage>
</organism>
<dbReference type="InterPro" id="IPR029058">
    <property type="entry name" value="AB_hydrolase_fold"/>
</dbReference>
<dbReference type="InterPro" id="IPR008547">
    <property type="entry name" value="DUF829_TMEM53"/>
</dbReference>
<gene>
    <name evidence="1" type="ORF">RRG08_005544</name>
</gene>
<dbReference type="PANTHER" id="PTHR20908">
    <property type="entry name" value="LD15586P"/>
    <property type="match status" value="1"/>
</dbReference>
<dbReference type="EMBL" id="JAWDGP010001677">
    <property type="protein sequence ID" value="KAK3789396.1"/>
    <property type="molecule type" value="Genomic_DNA"/>
</dbReference>
<dbReference type="Pfam" id="PF05705">
    <property type="entry name" value="DUF829"/>
    <property type="match status" value="1"/>
</dbReference>
<evidence type="ECO:0008006" key="3">
    <source>
        <dbReference type="Google" id="ProtNLM"/>
    </source>
</evidence>
<dbReference type="Gene3D" id="3.40.50.1820">
    <property type="entry name" value="alpha/beta hydrolase"/>
    <property type="match status" value="1"/>
</dbReference>
<protein>
    <recommendedName>
        <fullName evidence="3">Transmembrane protein 53</fullName>
    </recommendedName>
</protein>
<accession>A0AAE1ALJ5</accession>